<comment type="caution">
    <text evidence="3">The sequence shown here is derived from an EMBL/GenBank/DDBJ whole genome shotgun (WGS) entry which is preliminary data.</text>
</comment>
<dbReference type="SUPFAM" id="SSF53474">
    <property type="entry name" value="alpha/beta-Hydrolases"/>
    <property type="match status" value="1"/>
</dbReference>
<feature type="transmembrane region" description="Helical" evidence="2">
    <location>
        <begin position="7"/>
        <end position="30"/>
    </location>
</feature>
<dbReference type="Gene3D" id="3.40.50.1820">
    <property type="entry name" value="alpha/beta hydrolase"/>
    <property type="match status" value="1"/>
</dbReference>
<name>A0A2T1DFR4_9CYAN</name>
<keyword evidence="4" id="KW-1185">Reference proteome</keyword>
<dbReference type="AlphaFoldDB" id="A0A2T1DFR4"/>
<reference evidence="3 4" key="1">
    <citation type="submission" date="2018-02" db="EMBL/GenBank/DDBJ databases">
        <authorList>
            <person name="Cohen D.B."/>
            <person name="Kent A.D."/>
        </authorList>
    </citation>
    <scope>NUCLEOTIDE SEQUENCE [LARGE SCALE GENOMIC DNA]</scope>
    <source>
        <strain evidence="3 4">ULC007</strain>
    </source>
</reference>
<accession>A0A2T1DFR4</accession>
<keyword evidence="2" id="KW-1133">Transmembrane helix</keyword>
<dbReference type="Proteomes" id="UP000238634">
    <property type="component" value="Unassembled WGS sequence"/>
</dbReference>
<dbReference type="STRING" id="1920490.GCA_001895925_04521"/>
<reference evidence="3 4" key="2">
    <citation type="submission" date="2018-03" db="EMBL/GenBank/DDBJ databases">
        <title>The ancient ancestry and fast evolution of plastids.</title>
        <authorList>
            <person name="Moore K.R."/>
            <person name="Magnabosco C."/>
            <person name="Momper L."/>
            <person name="Gold D.A."/>
            <person name="Bosak T."/>
            <person name="Fournier G.P."/>
        </authorList>
    </citation>
    <scope>NUCLEOTIDE SEQUENCE [LARGE SCALE GENOMIC DNA]</scope>
    <source>
        <strain evidence="3 4">ULC007</strain>
    </source>
</reference>
<dbReference type="Pfam" id="PF00756">
    <property type="entry name" value="Esterase"/>
    <property type="match status" value="1"/>
</dbReference>
<evidence type="ECO:0000256" key="2">
    <source>
        <dbReference type="SAM" id="Phobius"/>
    </source>
</evidence>
<dbReference type="InterPro" id="IPR000801">
    <property type="entry name" value="Esterase-like"/>
</dbReference>
<dbReference type="PANTHER" id="PTHR48098">
    <property type="entry name" value="ENTEROCHELIN ESTERASE-RELATED"/>
    <property type="match status" value="1"/>
</dbReference>
<protein>
    <submittedName>
        <fullName evidence="3">Esterase</fullName>
    </submittedName>
</protein>
<feature type="region of interest" description="Disordered" evidence="1">
    <location>
        <begin position="303"/>
        <end position="349"/>
    </location>
</feature>
<keyword evidence="2" id="KW-0812">Transmembrane</keyword>
<proteinExistence type="predicted"/>
<sequence length="349" mass="38802">MKRSKNLYRNLIIVSVLGLTALAAAGYWYVFVEGAPQIDAPQAEPETGLVFRVRTFNSEAMGTERRYGVVLPPGYEKNPNQRYPVIVLLHGGHGTERDFEDKAALTSVLHDLYRDRKLPPSIVITPDGSDNRGSSPFWDPQYYDGANGKVATLIGSDLVNEVKTHYRSRNEPQFWAIGGLSSGGWGALNIGLHYLNQFHILFSHTGYFKDSSGADNSPQFFVQQIPLEIRPQLRVYLDAGKEDTKYLQATQQFHQTLNQLKILNEFNAFPGGHGIVGKNVGWNYWHKHLATSLSFVGKQFRASLPKPTSDTTSSEKTEMGTPENREISQPEKAKTLAEPLPASPGASQP</sequence>
<dbReference type="OrthoDB" id="9777383at2"/>
<dbReference type="RefSeq" id="WP_073071384.1">
    <property type="nucleotide sequence ID" value="NZ_MPPI01000011.1"/>
</dbReference>
<evidence type="ECO:0000313" key="3">
    <source>
        <dbReference type="EMBL" id="PSB19303.1"/>
    </source>
</evidence>
<dbReference type="EMBL" id="PVWG01000011">
    <property type="protein sequence ID" value="PSB19303.1"/>
    <property type="molecule type" value="Genomic_DNA"/>
</dbReference>
<dbReference type="GO" id="GO:0016747">
    <property type="term" value="F:acyltransferase activity, transferring groups other than amino-acyl groups"/>
    <property type="evidence" value="ECO:0007669"/>
    <property type="project" value="TreeGrafter"/>
</dbReference>
<gene>
    <name evidence="3" type="ORF">C7B65_12095</name>
</gene>
<organism evidence="3 4">
    <name type="scientific">Phormidesmis priestleyi ULC007</name>
    <dbReference type="NCBI Taxonomy" id="1920490"/>
    <lineage>
        <taxon>Bacteria</taxon>
        <taxon>Bacillati</taxon>
        <taxon>Cyanobacteriota</taxon>
        <taxon>Cyanophyceae</taxon>
        <taxon>Leptolyngbyales</taxon>
        <taxon>Leptolyngbyaceae</taxon>
        <taxon>Phormidesmis</taxon>
    </lineage>
</organism>
<dbReference type="InterPro" id="IPR050583">
    <property type="entry name" value="Mycobacterial_A85_antigen"/>
</dbReference>
<evidence type="ECO:0000313" key="4">
    <source>
        <dbReference type="Proteomes" id="UP000238634"/>
    </source>
</evidence>
<dbReference type="PANTHER" id="PTHR48098:SF1">
    <property type="entry name" value="DIACYLGLYCEROL ACYLTRANSFERASE_MYCOLYLTRANSFERASE AG85A"/>
    <property type="match status" value="1"/>
</dbReference>
<feature type="compositionally biased region" description="Basic and acidic residues" evidence="1">
    <location>
        <begin position="313"/>
        <end position="335"/>
    </location>
</feature>
<dbReference type="InterPro" id="IPR029058">
    <property type="entry name" value="AB_hydrolase_fold"/>
</dbReference>
<evidence type="ECO:0000256" key="1">
    <source>
        <dbReference type="SAM" id="MobiDB-lite"/>
    </source>
</evidence>
<keyword evidence="2" id="KW-0472">Membrane</keyword>